<dbReference type="AlphaFoldDB" id="A0A388T8Q8"/>
<dbReference type="PROSITE" id="PS51257">
    <property type="entry name" value="PROKAR_LIPOPROTEIN"/>
    <property type="match status" value="1"/>
</dbReference>
<organism evidence="1 2">
    <name type="scientific">Termititenax aidoneus</name>
    <dbReference type="NCBI Taxonomy" id="2218524"/>
    <lineage>
        <taxon>Bacteria</taxon>
        <taxon>Bacillati</taxon>
        <taxon>Candidatus Margulisiibacteriota</taxon>
        <taxon>Candidatus Termititenacia</taxon>
        <taxon>Candidatus Termititenacales</taxon>
        <taxon>Candidatus Termititenacaceae</taxon>
        <taxon>Candidatus Termititenax</taxon>
    </lineage>
</organism>
<name>A0A388T8Q8_TERA1</name>
<evidence type="ECO:0008006" key="3">
    <source>
        <dbReference type="Google" id="ProtNLM"/>
    </source>
</evidence>
<proteinExistence type="predicted"/>
<evidence type="ECO:0000313" key="2">
    <source>
        <dbReference type="Proteomes" id="UP000269352"/>
    </source>
</evidence>
<dbReference type="EMBL" id="BGZN01000002">
    <property type="protein sequence ID" value="GBR72740.1"/>
    <property type="molecule type" value="Genomic_DNA"/>
</dbReference>
<comment type="caution">
    <text evidence="1">The sequence shown here is derived from an EMBL/GenBank/DDBJ whole genome shotgun (WGS) entry which is preliminary data.</text>
</comment>
<protein>
    <recommendedName>
        <fullName evidence="3">Lipoprotein</fullName>
    </recommendedName>
</protein>
<reference evidence="1 2" key="1">
    <citation type="journal article" date="2019" name="ISME J.">
        <title>Genome analyses of uncultured TG2/ZB3 bacteria in 'Margulisbacteria' specifically attached to ectosymbiotic spirochetes of protists in the termite gut.</title>
        <authorList>
            <person name="Utami Y.D."/>
            <person name="Kuwahara H."/>
            <person name="Igai K."/>
            <person name="Murakami T."/>
            <person name="Sugaya K."/>
            <person name="Morikawa T."/>
            <person name="Nagura Y."/>
            <person name="Yuki M."/>
            <person name="Deevong P."/>
            <person name="Inoue T."/>
            <person name="Kihara K."/>
            <person name="Lo N."/>
            <person name="Yamada A."/>
            <person name="Ohkuma M."/>
            <person name="Hongoh Y."/>
        </authorList>
    </citation>
    <scope>NUCLEOTIDE SEQUENCE [LARGE SCALE GENOMIC DNA]</scope>
    <source>
        <strain evidence="1">NkOx7-01</strain>
    </source>
</reference>
<accession>A0A388T8Q8</accession>
<sequence>MRKIFGFLILFLLIGFGLAAVGCDLNDPDRDILRIGTYYTSLSPRITYKTEYLSLTKLGGEKTLRAVEERLGDKFSGLYETIDVPYTLYTLYQGEKIIGYVHGINQKGKYGGLQVFLAYDTRGVIKHFYYQKLTSRKAAELRSAEFAGQFAGLSLQDFLSYAVQTGSGGSAGVQAIQNPSPEDAADFLATLRAVKKNLILMDIFVFNKEGKELP</sequence>
<keyword evidence="2" id="KW-1185">Reference proteome</keyword>
<evidence type="ECO:0000313" key="1">
    <source>
        <dbReference type="EMBL" id="GBR72740.1"/>
    </source>
</evidence>
<gene>
    <name evidence="1" type="ORF">NO1_0236</name>
</gene>
<dbReference type="Proteomes" id="UP000269352">
    <property type="component" value="Unassembled WGS sequence"/>
</dbReference>